<name>A0ABS8TMC9_DATST</name>
<gene>
    <name evidence="1" type="ORF">HAX54_012846</name>
</gene>
<organism evidence="1 2">
    <name type="scientific">Datura stramonium</name>
    <name type="common">Jimsonweed</name>
    <name type="synonym">Common thornapple</name>
    <dbReference type="NCBI Taxonomy" id="4076"/>
    <lineage>
        <taxon>Eukaryota</taxon>
        <taxon>Viridiplantae</taxon>
        <taxon>Streptophyta</taxon>
        <taxon>Embryophyta</taxon>
        <taxon>Tracheophyta</taxon>
        <taxon>Spermatophyta</taxon>
        <taxon>Magnoliopsida</taxon>
        <taxon>eudicotyledons</taxon>
        <taxon>Gunneridae</taxon>
        <taxon>Pentapetalae</taxon>
        <taxon>asterids</taxon>
        <taxon>lamiids</taxon>
        <taxon>Solanales</taxon>
        <taxon>Solanaceae</taxon>
        <taxon>Solanoideae</taxon>
        <taxon>Datureae</taxon>
        <taxon>Datura</taxon>
    </lineage>
</organism>
<keyword evidence="2" id="KW-1185">Reference proteome</keyword>
<evidence type="ECO:0000313" key="1">
    <source>
        <dbReference type="EMBL" id="MCD7472020.1"/>
    </source>
</evidence>
<dbReference type="EMBL" id="JACEIK010001758">
    <property type="protein sequence ID" value="MCD7472020.1"/>
    <property type="molecule type" value="Genomic_DNA"/>
</dbReference>
<reference evidence="1 2" key="1">
    <citation type="journal article" date="2021" name="BMC Genomics">
        <title>Datura genome reveals duplications of psychoactive alkaloid biosynthetic genes and high mutation rate following tissue culture.</title>
        <authorList>
            <person name="Rajewski A."/>
            <person name="Carter-House D."/>
            <person name="Stajich J."/>
            <person name="Litt A."/>
        </authorList>
    </citation>
    <scope>NUCLEOTIDE SEQUENCE [LARGE SCALE GENOMIC DNA]</scope>
    <source>
        <strain evidence="1">AR-01</strain>
    </source>
</reference>
<proteinExistence type="predicted"/>
<protein>
    <submittedName>
        <fullName evidence="1">Uncharacterized protein</fullName>
    </submittedName>
</protein>
<accession>A0ABS8TMC9</accession>
<sequence length="105" mass="12184">MPPENWIDEGHLAQEFPAIRKNIHELGAGYIFNKSKRCNLTLVRKFYANWDTSFKKSIKVKIRGKVVRITAKMFNALLETPAVDPSQYFILLEKPPYRGTRNTLC</sequence>
<feature type="non-terminal residue" evidence="1">
    <location>
        <position position="105"/>
    </location>
</feature>
<dbReference type="Proteomes" id="UP000823775">
    <property type="component" value="Unassembled WGS sequence"/>
</dbReference>
<comment type="caution">
    <text evidence="1">The sequence shown here is derived from an EMBL/GenBank/DDBJ whole genome shotgun (WGS) entry which is preliminary data.</text>
</comment>
<evidence type="ECO:0000313" key="2">
    <source>
        <dbReference type="Proteomes" id="UP000823775"/>
    </source>
</evidence>